<protein>
    <submittedName>
        <fullName evidence="1">Uncharacterized protein</fullName>
    </submittedName>
</protein>
<accession>A0AAW2F3Y0</accession>
<dbReference type="Proteomes" id="UP001430953">
    <property type="component" value="Unassembled WGS sequence"/>
</dbReference>
<evidence type="ECO:0000313" key="1">
    <source>
        <dbReference type="EMBL" id="KAL0110736.1"/>
    </source>
</evidence>
<dbReference type="EMBL" id="JADYXP020000014">
    <property type="protein sequence ID" value="KAL0110736.1"/>
    <property type="molecule type" value="Genomic_DNA"/>
</dbReference>
<keyword evidence="2" id="KW-1185">Reference proteome</keyword>
<comment type="caution">
    <text evidence="1">The sequence shown here is derived from an EMBL/GenBank/DDBJ whole genome shotgun (WGS) entry which is preliminary data.</text>
</comment>
<evidence type="ECO:0000313" key="2">
    <source>
        <dbReference type="Proteomes" id="UP001430953"/>
    </source>
</evidence>
<dbReference type="AlphaFoldDB" id="A0AAW2F3Y0"/>
<organism evidence="1 2">
    <name type="scientific">Cardiocondyla obscurior</name>
    <dbReference type="NCBI Taxonomy" id="286306"/>
    <lineage>
        <taxon>Eukaryota</taxon>
        <taxon>Metazoa</taxon>
        <taxon>Ecdysozoa</taxon>
        <taxon>Arthropoda</taxon>
        <taxon>Hexapoda</taxon>
        <taxon>Insecta</taxon>
        <taxon>Pterygota</taxon>
        <taxon>Neoptera</taxon>
        <taxon>Endopterygota</taxon>
        <taxon>Hymenoptera</taxon>
        <taxon>Apocrita</taxon>
        <taxon>Aculeata</taxon>
        <taxon>Formicoidea</taxon>
        <taxon>Formicidae</taxon>
        <taxon>Myrmicinae</taxon>
        <taxon>Cardiocondyla</taxon>
    </lineage>
</organism>
<proteinExistence type="predicted"/>
<name>A0AAW2F3Y0_9HYME</name>
<reference evidence="1 2" key="1">
    <citation type="submission" date="2023-03" db="EMBL/GenBank/DDBJ databases">
        <title>High recombination rates correlate with genetic variation in Cardiocondyla obscurior ants.</title>
        <authorList>
            <person name="Errbii M."/>
        </authorList>
    </citation>
    <scope>NUCLEOTIDE SEQUENCE [LARGE SCALE GENOMIC DNA]</scope>
    <source>
        <strain evidence="1">Alpha-2009</strain>
        <tissue evidence="1">Whole body</tissue>
    </source>
</reference>
<sequence length="79" mass="8743">MSRDISLQGRKLSLSSIFFFNRILIFPKNSSILMILGLLFSLALSGEDGKKMLPLPEHITASKCFRDFALAQTIGNLIG</sequence>
<gene>
    <name evidence="1" type="ORF">PUN28_013991</name>
</gene>